<dbReference type="STRING" id="1337093.MBELCI_2508"/>
<dbReference type="InterPro" id="IPR005488">
    <property type="entry name" value="Etherase_MurQ"/>
</dbReference>
<dbReference type="Proteomes" id="UP000016566">
    <property type="component" value="Unassembled WGS sequence"/>
</dbReference>
<evidence type="ECO:0000313" key="4">
    <source>
        <dbReference type="EMBL" id="GAD56456.1"/>
    </source>
</evidence>
<evidence type="ECO:0000256" key="1">
    <source>
        <dbReference type="ARBA" id="ARBA00023239"/>
    </source>
</evidence>
<dbReference type="GO" id="GO:0097367">
    <property type="term" value="F:carbohydrate derivative binding"/>
    <property type="evidence" value="ECO:0007669"/>
    <property type="project" value="InterPro"/>
</dbReference>
<name>U2YMM0_9RHOB</name>
<evidence type="ECO:0000259" key="3">
    <source>
        <dbReference type="PROSITE" id="PS51464"/>
    </source>
</evidence>
<dbReference type="PROSITE" id="PS51464">
    <property type="entry name" value="SIS"/>
    <property type="match status" value="1"/>
</dbReference>
<dbReference type="RefSeq" id="WP_021694557.1">
    <property type="nucleotide sequence ID" value="NZ_BATB01000037.1"/>
</dbReference>
<evidence type="ECO:0000313" key="5">
    <source>
        <dbReference type="Proteomes" id="UP000016566"/>
    </source>
</evidence>
<protein>
    <submittedName>
        <fullName evidence="4">N-acetylmuramic acid 6-phosphate etherase</fullName>
    </submittedName>
</protein>
<dbReference type="EMBL" id="BATB01000037">
    <property type="protein sequence ID" value="GAD56456.1"/>
    <property type="molecule type" value="Genomic_DNA"/>
</dbReference>
<sequence length="298" mass="29916">MTLPRTEQLTADTALDRMDGPAALSRMIDVQVAAVESLRPVTGELEAAARLVASALAGGGRLVYAAAGSSGLMALADAAELPGTFGIASERILLRMAGGVPVDGTMPGDTEDDTEAGRAVVAELRADDVLIVLSASGTTPFPTAIAEGAKARGTRIVAIACNPGTPLLAAADVAICVETPPEALAGSTRMGAGTAQKAALNLISTRAGILLGHVHDGMMVNLVADNAKLRARAMHIVASVTGVSDDAAAHALDRAGGAVKRACLIASGAAPEAAQALLDAHHQHLRPSLGALIAQQDA</sequence>
<dbReference type="GO" id="GO:0009254">
    <property type="term" value="P:peptidoglycan turnover"/>
    <property type="evidence" value="ECO:0007669"/>
    <property type="project" value="TreeGrafter"/>
</dbReference>
<dbReference type="CDD" id="cd05007">
    <property type="entry name" value="SIS_Etherase"/>
    <property type="match status" value="1"/>
</dbReference>
<organism evidence="4 5">
    <name type="scientific">Limimaricola cinnabarinus LL-001</name>
    <dbReference type="NCBI Taxonomy" id="1337093"/>
    <lineage>
        <taxon>Bacteria</taxon>
        <taxon>Pseudomonadati</taxon>
        <taxon>Pseudomonadota</taxon>
        <taxon>Alphaproteobacteria</taxon>
        <taxon>Rhodobacterales</taxon>
        <taxon>Paracoccaceae</taxon>
        <taxon>Limimaricola</taxon>
    </lineage>
</organism>
<dbReference type="Pfam" id="PF13580">
    <property type="entry name" value="SIS_2"/>
    <property type="match status" value="1"/>
</dbReference>
<proteinExistence type="predicted"/>
<keyword evidence="1" id="KW-0456">Lyase</keyword>
<dbReference type="PANTHER" id="PTHR10088:SF4">
    <property type="entry name" value="GLUCOKINASE REGULATORY PROTEIN"/>
    <property type="match status" value="1"/>
</dbReference>
<dbReference type="Gene3D" id="3.40.50.10490">
    <property type="entry name" value="Glucose-6-phosphate isomerase like protein, domain 1"/>
    <property type="match status" value="1"/>
</dbReference>
<dbReference type="Gene3D" id="1.10.8.1080">
    <property type="match status" value="1"/>
</dbReference>
<keyword evidence="5" id="KW-1185">Reference proteome</keyword>
<dbReference type="InterPro" id="IPR040190">
    <property type="entry name" value="MURQ/GCKR"/>
</dbReference>
<dbReference type="PANTHER" id="PTHR10088">
    <property type="entry name" value="GLUCOKINASE REGULATORY PROTEIN"/>
    <property type="match status" value="1"/>
</dbReference>
<dbReference type="InterPro" id="IPR046348">
    <property type="entry name" value="SIS_dom_sf"/>
</dbReference>
<dbReference type="GO" id="GO:0016803">
    <property type="term" value="F:ether hydrolase activity"/>
    <property type="evidence" value="ECO:0007669"/>
    <property type="project" value="TreeGrafter"/>
</dbReference>
<dbReference type="OrthoDB" id="9813395at2"/>
<dbReference type="SUPFAM" id="SSF53697">
    <property type="entry name" value="SIS domain"/>
    <property type="match status" value="1"/>
</dbReference>
<keyword evidence="2" id="KW-0119">Carbohydrate metabolism</keyword>
<evidence type="ECO:0000256" key="2">
    <source>
        <dbReference type="ARBA" id="ARBA00023277"/>
    </source>
</evidence>
<dbReference type="GO" id="GO:0016835">
    <property type="term" value="F:carbon-oxygen lyase activity"/>
    <property type="evidence" value="ECO:0007669"/>
    <property type="project" value="InterPro"/>
</dbReference>
<dbReference type="eggNOG" id="COG2103">
    <property type="taxonomic scope" value="Bacteria"/>
</dbReference>
<dbReference type="GO" id="GO:0046348">
    <property type="term" value="P:amino sugar catabolic process"/>
    <property type="evidence" value="ECO:0007669"/>
    <property type="project" value="InterPro"/>
</dbReference>
<comment type="caution">
    <text evidence="4">The sequence shown here is derived from an EMBL/GenBank/DDBJ whole genome shotgun (WGS) entry which is preliminary data.</text>
</comment>
<dbReference type="AlphaFoldDB" id="U2YMM0"/>
<dbReference type="NCBIfam" id="NF003915">
    <property type="entry name" value="PRK05441.1"/>
    <property type="match status" value="1"/>
</dbReference>
<accession>U2YMM0</accession>
<feature type="domain" description="SIS" evidence="3">
    <location>
        <begin position="52"/>
        <end position="213"/>
    </location>
</feature>
<dbReference type="InterPro" id="IPR001347">
    <property type="entry name" value="SIS_dom"/>
</dbReference>
<reference evidence="4" key="1">
    <citation type="journal article" date="2013" name="Genome Announc.">
        <title>Draft Genome Sequence of Loktanella cinnabarina LL-001T, Isolated from Deep-Sea Floor Sediment.</title>
        <authorList>
            <person name="Nishi S."/>
            <person name="Tsubouchi T."/>
            <person name="Takaki Y."/>
            <person name="Koyanagi R."/>
            <person name="Satoh N."/>
            <person name="Maruyama T."/>
            <person name="Hatada Y."/>
        </authorList>
    </citation>
    <scope>NUCLEOTIDE SEQUENCE [LARGE SCALE GENOMIC DNA]</scope>
    <source>
        <strain evidence="4">LL-001</strain>
    </source>
</reference>
<gene>
    <name evidence="4" type="ORF">MBELCI_2508</name>
</gene>